<accession>A0A7U4J9W0</accession>
<dbReference type="RefSeq" id="WP_044333510.1">
    <property type="nucleotide sequence ID" value="NZ_CP010836.1"/>
</dbReference>
<name>A0A7U4J9W0_9SPHN</name>
<sequence length="202" mass="21898">MAGRQSRVDGLDGALSYFDSVPAAARDEMAVELGIIGREILAAQHRDVAKDTGALDAALSLQVLLERLKVRIGLMRGGNSASKSNGRARKARAGGPFYGVIVEKGRAAQTVNVTRRIKKPNRKIKGNNKNGDTRRTVFQGAQKRRRPASSPNAGTFMGTPYKMRVPAMAGRPFVEQPMLQDVAEQHLSEFWAQVLTRTGGGQ</sequence>
<dbReference type="Proteomes" id="UP000032300">
    <property type="component" value="Chromosome"/>
</dbReference>
<protein>
    <submittedName>
        <fullName evidence="2">Uncharacterized protein</fullName>
    </submittedName>
</protein>
<evidence type="ECO:0000313" key="2">
    <source>
        <dbReference type="EMBL" id="AJP72930.1"/>
    </source>
</evidence>
<gene>
    <name evidence="2" type="ORF">TS85_15720</name>
</gene>
<dbReference type="AlphaFoldDB" id="A0A7U4J9W0"/>
<organism evidence="2 3">
    <name type="scientific">Sphingomonas hengshuiensis</name>
    <dbReference type="NCBI Taxonomy" id="1609977"/>
    <lineage>
        <taxon>Bacteria</taxon>
        <taxon>Pseudomonadati</taxon>
        <taxon>Pseudomonadota</taxon>
        <taxon>Alphaproteobacteria</taxon>
        <taxon>Sphingomonadales</taxon>
        <taxon>Sphingomonadaceae</taxon>
        <taxon>Sphingomonas</taxon>
    </lineage>
</organism>
<evidence type="ECO:0000313" key="3">
    <source>
        <dbReference type="Proteomes" id="UP000032300"/>
    </source>
</evidence>
<reference evidence="2 3" key="2">
    <citation type="submission" date="2015-02" db="EMBL/GenBank/DDBJ databases">
        <title>The complete genome of Sphingomonas hengshuiensis sp. WHSC-8 isolated from soil of Hengshui Lake.</title>
        <authorList>
            <person name="Wei S."/>
            <person name="Guo J."/>
            <person name="Su C."/>
            <person name="Wu R."/>
            <person name="Zhang Z."/>
            <person name="Liang K."/>
            <person name="Li H."/>
            <person name="Wang T."/>
            <person name="Liu H."/>
            <person name="Zhang C."/>
            <person name="Li Z."/>
            <person name="Wang Q."/>
            <person name="Meng J."/>
        </authorList>
    </citation>
    <scope>NUCLEOTIDE SEQUENCE [LARGE SCALE GENOMIC DNA]</scope>
    <source>
        <strain evidence="2 3">WHSC-8</strain>
    </source>
</reference>
<evidence type="ECO:0000256" key="1">
    <source>
        <dbReference type="SAM" id="MobiDB-lite"/>
    </source>
</evidence>
<proteinExistence type="predicted"/>
<dbReference type="KEGG" id="sphi:TS85_15720"/>
<reference evidence="2 3" key="1">
    <citation type="journal article" date="2015" name="Int. J. Syst. Evol. Microbiol.">
        <title>Sphingomonas hengshuiensis sp. nov., isolated from lake wetland.</title>
        <authorList>
            <person name="Wei S."/>
            <person name="Wang T."/>
            <person name="Liu H."/>
            <person name="Zhang C."/>
            <person name="Guo J."/>
            <person name="Wang Q."/>
            <person name="Liang K."/>
            <person name="Zhang Z."/>
        </authorList>
    </citation>
    <scope>NUCLEOTIDE SEQUENCE [LARGE SCALE GENOMIC DNA]</scope>
    <source>
        <strain evidence="2 3">WHSC-8</strain>
    </source>
</reference>
<keyword evidence="3" id="KW-1185">Reference proteome</keyword>
<feature type="region of interest" description="Disordered" evidence="1">
    <location>
        <begin position="122"/>
        <end position="159"/>
    </location>
</feature>
<dbReference type="EMBL" id="CP010836">
    <property type="protein sequence ID" value="AJP72930.1"/>
    <property type="molecule type" value="Genomic_DNA"/>
</dbReference>